<evidence type="ECO:0000313" key="4">
    <source>
        <dbReference type="EMBL" id="GES85042.1"/>
    </source>
</evidence>
<name>A0A2Z6RX51_9GLOM</name>
<organism evidence="3 5">
    <name type="scientific">Rhizophagus clarus</name>
    <dbReference type="NCBI Taxonomy" id="94130"/>
    <lineage>
        <taxon>Eukaryota</taxon>
        <taxon>Fungi</taxon>
        <taxon>Fungi incertae sedis</taxon>
        <taxon>Mucoromycota</taxon>
        <taxon>Glomeromycotina</taxon>
        <taxon>Glomeromycetes</taxon>
        <taxon>Glomerales</taxon>
        <taxon>Glomeraceae</taxon>
        <taxon>Rhizophagus</taxon>
    </lineage>
</organism>
<dbReference type="InterPro" id="IPR000210">
    <property type="entry name" value="BTB/POZ_dom"/>
</dbReference>
<dbReference type="InterPro" id="IPR011333">
    <property type="entry name" value="SKP1/BTB/POZ_sf"/>
</dbReference>
<evidence type="ECO:0000259" key="1">
    <source>
        <dbReference type="PROSITE" id="PS50097"/>
    </source>
</evidence>
<keyword evidence="5" id="KW-1185">Reference proteome</keyword>
<dbReference type="Gene3D" id="3.30.710.10">
    <property type="entry name" value="Potassium Channel Kv1.1, Chain A"/>
    <property type="match status" value="1"/>
</dbReference>
<dbReference type="PROSITE" id="PS50097">
    <property type="entry name" value="BTB"/>
    <property type="match status" value="1"/>
</dbReference>
<dbReference type="Proteomes" id="UP000615446">
    <property type="component" value="Unassembled WGS sequence"/>
</dbReference>
<dbReference type="Proteomes" id="UP000247702">
    <property type="component" value="Unassembled WGS sequence"/>
</dbReference>
<proteinExistence type="predicted"/>
<dbReference type="InterPro" id="IPR006571">
    <property type="entry name" value="TLDc_dom"/>
</dbReference>
<dbReference type="SUPFAM" id="SSF54695">
    <property type="entry name" value="POZ domain"/>
    <property type="match status" value="1"/>
</dbReference>
<dbReference type="Pfam" id="PF00651">
    <property type="entry name" value="BTB"/>
    <property type="match status" value="1"/>
</dbReference>
<dbReference type="PROSITE" id="PS51886">
    <property type="entry name" value="TLDC"/>
    <property type="match status" value="1"/>
</dbReference>
<dbReference type="OrthoDB" id="6359816at2759"/>
<dbReference type="Pfam" id="PF07534">
    <property type="entry name" value="TLD"/>
    <property type="match status" value="1"/>
</dbReference>
<dbReference type="PANTHER" id="PTHR24410:SF23">
    <property type="entry name" value="BTB DOMAIN-CONTAINING PROTEIN-RELATED"/>
    <property type="match status" value="1"/>
</dbReference>
<reference evidence="4" key="2">
    <citation type="submission" date="2019-10" db="EMBL/GenBank/DDBJ databases">
        <title>Conservation and host-specific expression of non-tandemly repeated heterogenous ribosome RNA gene in arbuscular mycorrhizal fungi.</title>
        <authorList>
            <person name="Maeda T."/>
            <person name="Kobayashi Y."/>
            <person name="Nakagawa T."/>
            <person name="Ezawa T."/>
            <person name="Yamaguchi K."/>
            <person name="Bino T."/>
            <person name="Nishimoto Y."/>
            <person name="Shigenobu S."/>
            <person name="Kawaguchi M."/>
        </authorList>
    </citation>
    <scope>NUCLEOTIDE SEQUENCE</scope>
    <source>
        <strain evidence="4">HR1</strain>
    </source>
</reference>
<sequence>MSFEYSQELMNDYEKFLEFDKGYDVIIYAGEDEVEIRAHSLILCIRSQYFRAAFSNEWANKKDGKFILNKSNISPQILKIILRYIYCGKIELAKLQVSEILNLLIAVDELNVQTLIQCIQEYLIKYKYDFLQQNSIEVFEITHDYEAFSDLWNYCLDKICETSDELFKTGKFMELKEPLLELLLERDDFSSDEIIIWDGLIKWSFAQHPNIQKDDVDKWNKEEIAIMRTILHRFIPLIRFYHISSEDFFSKVYPFRELIPEDIFNNLFAFHTKPNMKSGIDIQPPRYPKYDSIIINGRHFALFSSWIEKKNDSYYNESNIPYDFKLLFRASRDGDTPPIFHSKCDYKGATIVIIKIPNSEQILGGYNPLHWDSNINSGWNSWKYTTDSFIFSLVNRNNFRTAEVGRINHANHSSEFAIYCCQNYGPAFGGGHDLFQDDDCIWKSYGSYSYSKIDIPKGYKMDSYNAFNVEDYEVFQVVKKY</sequence>
<dbReference type="Gene3D" id="1.25.40.420">
    <property type="match status" value="1"/>
</dbReference>
<dbReference type="SMART" id="SM00584">
    <property type="entry name" value="TLDc"/>
    <property type="match status" value="1"/>
</dbReference>
<dbReference type="EMBL" id="BLAL01000087">
    <property type="protein sequence ID" value="GES85042.1"/>
    <property type="molecule type" value="Genomic_DNA"/>
</dbReference>
<dbReference type="CDD" id="cd18186">
    <property type="entry name" value="BTB_POZ_ZBTB_KLHL-like"/>
    <property type="match status" value="1"/>
</dbReference>
<evidence type="ECO:0000313" key="3">
    <source>
        <dbReference type="EMBL" id="GBC07374.1"/>
    </source>
</evidence>
<feature type="domain" description="BTB" evidence="1">
    <location>
        <begin position="23"/>
        <end position="94"/>
    </location>
</feature>
<accession>A0A2Z6RX51</accession>
<dbReference type="EMBL" id="BEXD01004139">
    <property type="protein sequence ID" value="GBC07374.1"/>
    <property type="molecule type" value="Genomic_DNA"/>
</dbReference>
<gene>
    <name evidence="4" type="ORF">RCL2_001213200</name>
    <name evidence="3" type="ORF">RclHR1_07410010</name>
</gene>
<evidence type="ECO:0000259" key="2">
    <source>
        <dbReference type="PROSITE" id="PS51886"/>
    </source>
</evidence>
<dbReference type="PANTHER" id="PTHR24410">
    <property type="entry name" value="HL07962P-RELATED"/>
    <property type="match status" value="1"/>
</dbReference>
<protein>
    <submittedName>
        <fullName evidence="4">BTB/POZ domain-containing protein</fullName>
    </submittedName>
</protein>
<dbReference type="InterPro" id="IPR051481">
    <property type="entry name" value="BTB-POZ/Galectin-3-binding"/>
</dbReference>
<comment type="caution">
    <text evidence="3">The sequence shown here is derived from an EMBL/GenBank/DDBJ whole genome shotgun (WGS) entry which is preliminary data.</text>
</comment>
<dbReference type="SMART" id="SM00225">
    <property type="entry name" value="BTB"/>
    <property type="match status" value="1"/>
</dbReference>
<dbReference type="AlphaFoldDB" id="A0A2Z6RX51"/>
<evidence type="ECO:0000313" key="5">
    <source>
        <dbReference type="Proteomes" id="UP000247702"/>
    </source>
</evidence>
<feature type="domain" description="TLDc" evidence="2">
    <location>
        <begin position="293"/>
        <end position="478"/>
    </location>
</feature>
<reference evidence="3 5" key="1">
    <citation type="submission" date="2017-11" db="EMBL/GenBank/DDBJ databases">
        <title>The genome of Rhizophagus clarus HR1 reveals common genetic basis of auxotrophy among arbuscular mycorrhizal fungi.</title>
        <authorList>
            <person name="Kobayashi Y."/>
        </authorList>
    </citation>
    <scope>NUCLEOTIDE SEQUENCE [LARGE SCALE GENOMIC DNA]</scope>
    <source>
        <strain evidence="3 5">HR1</strain>
    </source>
</reference>